<evidence type="ECO:0000313" key="6">
    <source>
        <dbReference type="Proteomes" id="UP000234950"/>
    </source>
</evidence>
<keyword evidence="1" id="KW-0805">Transcription regulation</keyword>
<evidence type="ECO:0000256" key="1">
    <source>
        <dbReference type="ARBA" id="ARBA00023015"/>
    </source>
</evidence>
<dbReference type="InterPro" id="IPR000843">
    <property type="entry name" value="HTH_LacI"/>
</dbReference>
<dbReference type="AlphaFoldDB" id="A0A2N5H8R6"/>
<keyword evidence="6" id="KW-1185">Reference proteome</keyword>
<gene>
    <name evidence="5" type="ORF">CVD27_22645</name>
</gene>
<comment type="caution">
    <text evidence="5">The sequence shown here is derived from an EMBL/GenBank/DDBJ whole genome shotgun (WGS) entry which is preliminary data.</text>
</comment>
<accession>A0A2N5H8R6</accession>
<dbReference type="Gene3D" id="3.40.50.2300">
    <property type="match status" value="2"/>
</dbReference>
<name>A0A2N5H8R6_9BACI</name>
<evidence type="ECO:0000256" key="3">
    <source>
        <dbReference type="ARBA" id="ARBA00023163"/>
    </source>
</evidence>
<protein>
    <submittedName>
        <fullName evidence="5">Transcriptional regulator</fullName>
    </submittedName>
</protein>
<dbReference type="SUPFAM" id="SSF53822">
    <property type="entry name" value="Periplasmic binding protein-like I"/>
    <property type="match status" value="1"/>
</dbReference>
<dbReference type="GO" id="GO:0003700">
    <property type="term" value="F:DNA-binding transcription factor activity"/>
    <property type="evidence" value="ECO:0007669"/>
    <property type="project" value="TreeGrafter"/>
</dbReference>
<keyword evidence="2" id="KW-0238">DNA-binding</keyword>
<dbReference type="InterPro" id="IPR046335">
    <property type="entry name" value="LacI/GalR-like_sensor"/>
</dbReference>
<dbReference type="Pfam" id="PF00356">
    <property type="entry name" value="LacI"/>
    <property type="match status" value="1"/>
</dbReference>
<reference evidence="5 6" key="1">
    <citation type="submission" date="2017-11" db="EMBL/GenBank/DDBJ databases">
        <title>Comparitive Functional Genomics of Dry Heat Resistant strains isolated from the Viking Spacecraft.</title>
        <authorList>
            <person name="Seuylemezian A."/>
            <person name="Cooper K."/>
            <person name="Vaishampayan P."/>
        </authorList>
    </citation>
    <scope>NUCLEOTIDE SEQUENCE [LARGE SCALE GENOMIC DNA]</scope>
    <source>
        <strain evidence="5 6">V32-6</strain>
    </source>
</reference>
<dbReference type="SUPFAM" id="SSF47413">
    <property type="entry name" value="lambda repressor-like DNA-binding domains"/>
    <property type="match status" value="1"/>
</dbReference>
<dbReference type="SMART" id="SM00354">
    <property type="entry name" value="HTH_LACI"/>
    <property type="match status" value="1"/>
</dbReference>
<dbReference type="CDD" id="cd01544">
    <property type="entry name" value="PBP1_GalR"/>
    <property type="match status" value="1"/>
</dbReference>
<dbReference type="RefSeq" id="WP_101650653.1">
    <property type="nucleotide sequence ID" value="NZ_PGVE01000086.1"/>
</dbReference>
<dbReference type="CDD" id="cd01392">
    <property type="entry name" value="HTH_LacI"/>
    <property type="match status" value="1"/>
</dbReference>
<dbReference type="PROSITE" id="PS00356">
    <property type="entry name" value="HTH_LACI_1"/>
    <property type="match status" value="1"/>
</dbReference>
<feature type="domain" description="HTH lacI-type" evidence="4">
    <location>
        <begin position="2"/>
        <end position="58"/>
    </location>
</feature>
<dbReference type="InterPro" id="IPR010982">
    <property type="entry name" value="Lambda_DNA-bd_dom_sf"/>
</dbReference>
<dbReference type="OrthoDB" id="43195at2"/>
<keyword evidence="3" id="KW-0804">Transcription</keyword>
<dbReference type="GO" id="GO:0000976">
    <property type="term" value="F:transcription cis-regulatory region binding"/>
    <property type="evidence" value="ECO:0007669"/>
    <property type="project" value="TreeGrafter"/>
</dbReference>
<dbReference type="PRINTS" id="PR00036">
    <property type="entry name" value="HTHLACI"/>
</dbReference>
<organism evidence="5 6">
    <name type="scientific">Neobacillus cucumis</name>
    <dbReference type="NCBI Taxonomy" id="1740721"/>
    <lineage>
        <taxon>Bacteria</taxon>
        <taxon>Bacillati</taxon>
        <taxon>Bacillota</taxon>
        <taxon>Bacilli</taxon>
        <taxon>Bacillales</taxon>
        <taxon>Bacillaceae</taxon>
        <taxon>Neobacillus</taxon>
    </lineage>
</organism>
<dbReference type="PANTHER" id="PTHR30146:SF149">
    <property type="entry name" value="HTH-TYPE TRANSCRIPTIONAL REGULATOR EBGR"/>
    <property type="match status" value="1"/>
</dbReference>
<sequence length="342" mass="38506">MATIKDLAKLSKVSAATVSRVLNGDETITVQDQTRQRIYQAAKELGYKTIHERRNQQQTSKSKKNPAIGVVLFLSNEEELSDPYFLAIRQGIEEELIKQGISTTTMIRLYDKVDHQKVQELDGMIIVGRINGEALKKISGHIKNIVYINHSPDEDIYDSVVVDFQKATEKALQHMLKAGYKRIGYIGGVEREHLKERTIIGEDQRITTYEKVMKSEGLYEPSYVFIGEYTMMQGYELMKKALKQNDVPEAFFIASDPMAIGALRALQEFGISVPSDLAIVSFDDIEMAEFCSTPLTSVKVHTKEMGQTGVKLLLDRINGRELPLKVTVPTELVIRQSCGTNQ</sequence>
<dbReference type="Pfam" id="PF13377">
    <property type="entry name" value="Peripla_BP_3"/>
    <property type="match status" value="1"/>
</dbReference>
<dbReference type="Proteomes" id="UP000234950">
    <property type="component" value="Unassembled WGS sequence"/>
</dbReference>
<dbReference type="InterPro" id="IPR028082">
    <property type="entry name" value="Peripla_BP_I"/>
</dbReference>
<proteinExistence type="predicted"/>
<dbReference type="PROSITE" id="PS50932">
    <property type="entry name" value="HTH_LACI_2"/>
    <property type="match status" value="1"/>
</dbReference>
<dbReference type="Gene3D" id="1.10.260.40">
    <property type="entry name" value="lambda repressor-like DNA-binding domains"/>
    <property type="match status" value="1"/>
</dbReference>
<evidence type="ECO:0000256" key="2">
    <source>
        <dbReference type="ARBA" id="ARBA00023125"/>
    </source>
</evidence>
<evidence type="ECO:0000259" key="4">
    <source>
        <dbReference type="PROSITE" id="PS50932"/>
    </source>
</evidence>
<dbReference type="PANTHER" id="PTHR30146">
    <property type="entry name" value="LACI-RELATED TRANSCRIPTIONAL REPRESSOR"/>
    <property type="match status" value="1"/>
</dbReference>
<dbReference type="EMBL" id="PGVE01000086">
    <property type="protein sequence ID" value="PLS01919.1"/>
    <property type="molecule type" value="Genomic_DNA"/>
</dbReference>
<evidence type="ECO:0000313" key="5">
    <source>
        <dbReference type="EMBL" id="PLS01919.1"/>
    </source>
</evidence>